<dbReference type="AlphaFoldDB" id="A0A1Y1VIC5"/>
<dbReference type="EMBL" id="MCFH01000007">
    <property type="protein sequence ID" value="ORX56545.1"/>
    <property type="molecule type" value="Genomic_DNA"/>
</dbReference>
<evidence type="ECO:0000256" key="2">
    <source>
        <dbReference type="SAM" id="MobiDB-lite"/>
    </source>
</evidence>
<gene>
    <name evidence="3" type="ORF">BCR36DRAFT_345757</name>
</gene>
<evidence type="ECO:0000256" key="1">
    <source>
        <dbReference type="SAM" id="Coils"/>
    </source>
</evidence>
<accession>A0A1Y1VIC5</accession>
<protein>
    <submittedName>
        <fullName evidence="3">Uncharacterized protein</fullName>
    </submittedName>
</protein>
<dbReference type="OrthoDB" id="2146112at2759"/>
<proteinExistence type="predicted"/>
<keyword evidence="1" id="KW-0175">Coiled coil</keyword>
<evidence type="ECO:0000313" key="3">
    <source>
        <dbReference type="EMBL" id="ORX56545.1"/>
    </source>
</evidence>
<feature type="compositionally biased region" description="Low complexity" evidence="2">
    <location>
        <begin position="21"/>
        <end position="35"/>
    </location>
</feature>
<reference evidence="3 4" key="2">
    <citation type="submission" date="2016-08" db="EMBL/GenBank/DDBJ databases">
        <title>Pervasive Adenine N6-methylation of Active Genes in Fungi.</title>
        <authorList>
            <consortium name="DOE Joint Genome Institute"/>
            <person name="Mondo S.J."/>
            <person name="Dannebaum R.O."/>
            <person name="Kuo R.C."/>
            <person name="Labutti K."/>
            <person name="Haridas S."/>
            <person name="Kuo A."/>
            <person name="Salamov A."/>
            <person name="Ahrendt S.R."/>
            <person name="Lipzen A."/>
            <person name="Sullivan W."/>
            <person name="Andreopoulos W.B."/>
            <person name="Clum A."/>
            <person name="Lindquist E."/>
            <person name="Daum C."/>
            <person name="Ramamoorthy G.K."/>
            <person name="Gryganskyi A."/>
            <person name="Culley D."/>
            <person name="Magnuson J.K."/>
            <person name="James T.Y."/>
            <person name="O'Malley M.A."/>
            <person name="Stajich J.E."/>
            <person name="Spatafora J.W."/>
            <person name="Visel A."/>
            <person name="Grigoriev I.V."/>
        </authorList>
    </citation>
    <scope>NUCLEOTIDE SEQUENCE [LARGE SCALE GENOMIC DNA]</scope>
    <source>
        <strain evidence="4">finn</strain>
    </source>
</reference>
<keyword evidence="4" id="KW-1185">Reference proteome</keyword>
<sequence length="287" mass="32702">MHSSKSTPTIKKPITPGIRPAKTNSTSSTANTLKTTTKEPIKRNSSPLTSPTLIKKNVSSPLTGASTIASSGSRRSSSLYGLTSSTNVNIQEFEKVTNLNTQLNQWIYLNAMTADAYESQKREAEKQLYNGYKYISKQKDIYNKLNEEYYNKSNAIKVNEDLDIQNECITTIETQLNKFKKIYEDFLITLHSTASKMTTQGIVTNDIENLTRQFQECEQNLKILTEQKEKLEKINKLSSLINSLNIILNEEMEELKEFKELLNKFKKAETLNSSLQIQYTSLKNKKQ</sequence>
<dbReference type="Proteomes" id="UP000193719">
    <property type="component" value="Unassembled WGS sequence"/>
</dbReference>
<dbReference type="STRING" id="1754191.A0A1Y1VIC5"/>
<reference evidence="3 4" key="1">
    <citation type="submission" date="2016-08" db="EMBL/GenBank/DDBJ databases">
        <title>Genomes of anaerobic fungi encode conserved fungal cellulosomes for biomass hydrolysis.</title>
        <authorList>
            <consortium name="DOE Joint Genome Institute"/>
            <person name="Haitjema C.H."/>
            <person name="Gilmore S.P."/>
            <person name="Henske J.K."/>
            <person name="Solomon K.V."/>
            <person name="De Groot R."/>
            <person name="Kuo A."/>
            <person name="Mondo S.J."/>
            <person name="Salamov A.A."/>
            <person name="Labutti K."/>
            <person name="Zhao Z."/>
            <person name="Chiniquy J."/>
            <person name="Barry K."/>
            <person name="Brewer H.M."/>
            <person name="Purvine S.O."/>
            <person name="Wright A.T."/>
            <person name="Boxma B."/>
            <person name="Van Alen T."/>
            <person name="Hackstein J.H."/>
            <person name="Baker S.E."/>
            <person name="Grigoriev I.V."/>
            <person name="O'Malley M.A."/>
        </authorList>
    </citation>
    <scope>NUCLEOTIDE SEQUENCE [LARGE SCALE GENOMIC DNA]</scope>
    <source>
        <strain evidence="4">finn</strain>
    </source>
</reference>
<organism evidence="3 4">
    <name type="scientific">Piromyces finnis</name>
    <dbReference type="NCBI Taxonomy" id="1754191"/>
    <lineage>
        <taxon>Eukaryota</taxon>
        <taxon>Fungi</taxon>
        <taxon>Fungi incertae sedis</taxon>
        <taxon>Chytridiomycota</taxon>
        <taxon>Chytridiomycota incertae sedis</taxon>
        <taxon>Neocallimastigomycetes</taxon>
        <taxon>Neocallimastigales</taxon>
        <taxon>Neocallimastigaceae</taxon>
        <taxon>Piromyces</taxon>
    </lineage>
</organism>
<evidence type="ECO:0000313" key="4">
    <source>
        <dbReference type="Proteomes" id="UP000193719"/>
    </source>
</evidence>
<name>A0A1Y1VIC5_9FUNG</name>
<feature type="region of interest" description="Disordered" evidence="2">
    <location>
        <begin position="1"/>
        <end position="57"/>
    </location>
</feature>
<feature type="coiled-coil region" evidence="1">
    <location>
        <begin position="207"/>
        <end position="268"/>
    </location>
</feature>
<comment type="caution">
    <text evidence="3">The sequence shown here is derived from an EMBL/GenBank/DDBJ whole genome shotgun (WGS) entry which is preliminary data.</text>
</comment>
<feature type="compositionally biased region" description="Polar residues" evidence="2">
    <location>
        <begin position="43"/>
        <end position="57"/>
    </location>
</feature>